<evidence type="ECO:0000313" key="1">
    <source>
        <dbReference type="EMBL" id="TSL47554.1"/>
    </source>
</evidence>
<organism evidence="1 2">
    <name type="scientific">Bagarius yarrelli</name>
    <name type="common">Goonch</name>
    <name type="synonym">Bagrus yarrelli</name>
    <dbReference type="NCBI Taxonomy" id="175774"/>
    <lineage>
        <taxon>Eukaryota</taxon>
        <taxon>Metazoa</taxon>
        <taxon>Chordata</taxon>
        <taxon>Craniata</taxon>
        <taxon>Vertebrata</taxon>
        <taxon>Euteleostomi</taxon>
        <taxon>Actinopterygii</taxon>
        <taxon>Neopterygii</taxon>
        <taxon>Teleostei</taxon>
        <taxon>Ostariophysi</taxon>
        <taxon>Siluriformes</taxon>
        <taxon>Sisoridae</taxon>
        <taxon>Sisorinae</taxon>
        <taxon>Bagarius</taxon>
    </lineage>
</organism>
<accession>A0A556TZD8</accession>
<sequence>MAVDLLRNLTHPDVYNVWAEAVNSEVKQCEDFIPPSVRIYTPKKVFDAVPKSILEETKVACENSSRQETAGLETSESSMCRRSAVSRLFPTLADDHLTLVVITSPPSFIKVCFDSGAASQIRFEGATISKTDAFPFPCQHETNQGVVKERMAVPDPRGLSACLAQEELMDCDQTLHYGAEKDEFGPGEYAGASLPSAIKLLRSCLKPAQVFSDEHISCISVSLHSNGKVFSFRKLAPLLRKAMIRTDFDSDLQMANKSLSASGTVVIFTHSSGQK</sequence>
<protein>
    <submittedName>
        <fullName evidence="1">Uncharacterized protein</fullName>
    </submittedName>
</protein>
<dbReference type="EMBL" id="VCAZ01000032">
    <property type="protein sequence ID" value="TSL47554.1"/>
    <property type="molecule type" value="Genomic_DNA"/>
</dbReference>
<dbReference type="AlphaFoldDB" id="A0A556TZD8"/>
<name>A0A556TZD8_BAGYA</name>
<gene>
    <name evidence="1" type="ORF">Baya_7135</name>
</gene>
<comment type="caution">
    <text evidence="1">The sequence shown here is derived from an EMBL/GenBank/DDBJ whole genome shotgun (WGS) entry which is preliminary data.</text>
</comment>
<evidence type="ECO:0000313" key="2">
    <source>
        <dbReference type="Proteomes" id="UP000319801"/>
    </source>
</evidence>
<reference evidence="1 2" key="1">
    <citation type="journal article" date="2019" name="Genome Biol. Evol.">
        <title>Whole-Genome Sequencing of the Giant Devil Catfish, Bagarius yarrelli.</title>
        <authorList>
            <person name="Jiang W."/>
            <person name="Lv Y."/>
            <person name="Cheng L."/>
            <person name="Yang K."/>
            <person name="Chao B."/>
            <person name="Wang X."/>
            <person name="Li Y."/>
            <person name="Pan X."/>
            <person name="You X."/>
            <person name="Zhang Y."/>
            <person name="Yang J."/>
            <person name="Li J."/>
            <person name="Zhang X."/>
            <person name="Liu S."/>
            <person name="Sun C."/>
            <person name="Yang J."/>
            <person name="Shi Q."/>
        </authorList>
    </citation>
    <scope>NUCLEOTIDE SEQUENCE [LARGE SCALE GENOMIC DNA]</scope>
    <source>
        <strain evidence="1">JWS20170419001</strain>
        <tissue evidence="1">Muscle</tissue>
    </source>
</reference>
<proteinExistence type="predicted"/>
<dbReference type="Proteomes" id="UP000319801">
    <property type="component" value="Unassembled WGS sequence"/>
</dbReference>
<keyword evidence="2" id="KW-1185">Reference proteome</keyword>